<dbReference type="EMBL" id="MU005975">
    <property type="protein sequence ID" value="KAF2861135.1"/>
    <property type="molecule type" value="Genomic_DNA"/>
</dbReference>
<feature type="compositionally biased region" description="Basic and acidic residues" evidence="1">
    <location>
        <begin position="26"/>
        <end position="45"/>
    </location>
</feature>
<dbReference type="AlphaFoldDB" id="A0A6A7C2G9"/>
<name>A0A6A7C2G9_9PEZI</name>
<gene>
    <name evidence="2" type="ORF">K470DRAFT_47104</name>
</gene>
<feature type="compositionally biased region" description="Acidic residues" evidence="1">
    <location>
        <begin position="1"/>
        <end position="25"/>
    </location>
</feature>
<dbReference type="Proteomes" id="UP000799421">
    <property type="component" value="Unassembled WGS sequence"/>
</dbReference>
<evidence type="ECO:0000313" key="2">
    <source>
        <dbReference type="EMBL" id="KAF2861135.1"/>
    </source>
</evidence>
<sequence>MKYQEAEDEDNCSYNESDWDSEDDGTIIRDASDISESAHEDKDGEFPTINEMSDVQTSVPIN</sequence>
<organism evidence="2 3">
    <name type="scientific">Piedraia hortae CBS 480.64</name>
    <dbReference type="NCBI Taxonomy" id="1314780"/>
    <lineage>
        <taxon>Eukaryota</taxon>
        <taxon>Fungi</taxon>
        <taxon>Dikarya</taxon>
        <taxon>Ascomycota</taxon>
        <taxon>Pezizomycotina</taxon>
        <taxon>Dothideomycetes</taxon>
        <taxon>Dothideomycetidae</taxon>
        <taxon>Capnodiales</taxon>
        <taxon>Piedraiaceae</taxon>
        <taxon>Piedraia</taxon>
    </lineage>
</organism>
<proteinExistence type="predicted"/>
<evidence type="ECO:0000313" key="3">
    <source>
        <dbReference type="Proteomes" id="UP000799421"/>
    </source>
</evidence>
<reference evidence="2" key="1">
    <citation type="journal article" date="2020" name="Stud. Mycol.">
        <title>101 Dothideomycetes genomes: a test case for predicting lifestyles and emergence of pathogens.</title>
        <authorList>
            <person name="Haridas S."/>
            <person name="Albert R."/>
            <person name="Binder M."/>
            <person name="Bloem J."/>
            <person name="Labutti K."/>
            <person name="Salamov A."/>
            <person name="Andreopoulos B."/>
            <person name="Baker S."/>
            <person name="Barry K."/>
            <person name="Bills G."/>
            <person name="Bluhm B."/>
            <person name="Cannon C."/>
            <person name="Castanera R."/>
            <person name="Culley D."/>
            <person name="Daum C."/>
            <person name="Ezra D."/>
            <person name="Gonzalez J."/>
            <person name="Henrissat B."/>
            <person name="Kuo A."/>
            <person name="Liang C."/>
            <person name="Lipzen A."/>
            <person name="Lutzoni F."/>
            <person name="Magnuson J."/>
            <person name="Mondo S."/>
            <person name="Nolan M."/>
            <person name="Ohm R."/>
            <person name="Pangilinan J."/>
            <person name="Park H.-J."/>
            <person name="Ramirez L."/>
            <person name="Alfaro M."/>
            <person name="Sun H."/>
            <person name="Tritt A."/>
            <person name="Yoshinaga Y."/>
            <person name="Zwiers L.-H."/>
            <person name="Turgeon B."/>
            <person name="Goodwin S."/>
            <person name="Spatafora J."/>
            <person name="Crous P."/>
            <person name="Grigoriev I."/>
        </authorList>
    </citation>
    <scope>NUCLEOTIDE SEQUENCE</scope>
    <source>
        <strain evidence="2">CBS 480.64</strain>
    </source>
</reference>
<feature type="region of interest" description="Disordered" evidence="1">
    <location>
        <begin position="1"/>
        <end position="62"/>
    </location>
</feature>
<evidence type="ECO:0000256" key="1">
    <source>
        <dbReference type="SAM" id="MobiDB-lite"/>
    </source>
</evidence>
<accession>A0A6A7C2G9</accession>
<feature type="compositionally biased region" description="Polar residues" evidence="1">
    <location>
        <begin position="50"/>
        <end position="62"/>
    </location>
</feature>
<keyword evidence="3" id="KW-1185">Reference proteome</keyword>
<protein>
    <submittedName>
        <fullName evidence="2">Uncharacterized protein</fullName>
    </submittedName>
</protein>